<evidence type="ECO:0000313" key="2">
    <source>
        <dbReference type="Proteomes" id="UP001374579"/>
    </source>
</evidence>
<comment type="caution">
    <text evidence="1">The sequence shown here is derived from an EMBL/GenBank/DDBJ whole genome shotgun (WGS) entry which is preliminary data.</text>
</comment>
<sequence>MSNDTTQIVMTSTTVATTTVRMNVGTAKTAQPVIKTLDTVLLAASLAGNNRCVRINAMRVTMVTVANNAALDVVNIAHVLPTVIPVMWPPVSALVGPGGDRTQHALIVPTDTTTGPATVAVSAVTVTVGIPVTKTQATAGVVNLGGSPYSVKRSAVMDCMDKTAEGNVDTAARVQSAIK</sequence>
<keyword evidence="2" id="KW-1185">Reference proteome</keyword>
<name>A0AAN9BDR1_9CAEN</name>
<gene>
    <name evidence="1" type="ORF">V1264_020977</name>
</gene>
<dbReference type="Proteomes" id="UP001374579">
    <property type="component" value="Unassembled WGS sequence"/>
</dbReference>
<evidence type="ECO:0000313" key="1">
    <source>
        <dbReference type="EMBL" id="KAK7102804.1"/>
    </source>
</evidence>
<organism evidence="1 2">
    <name type="scientific">Littorina saxatilis</name>
    <dbReference type="NCBI Taxonomy" id="31220"/>
    <lineage>
        <taxon>Eukaryota</taxon>
        <taxon>Metazoa</taxon>
        <taxon>Spiralia</taxon>
        <taxon>Lophotrochozoa</taxon>
        <taxon>Mollusca</taxon>
        <taxon>Gastropoda</taxon>
        <taxon>Caenogastropoda</taxon>
        <taxon>Littorinimorpha</taxon>
        <taxon>Littorinoidea</taxon>
        <taxon>Littorinidae</taxon>
        <taxon>Littorina</taxon>
    </lineage>
</organism>
<proteinExistence type="predicted"/>
<reference evidence="1 2" key="1">
    <citation type="submission" date="2024-02" db="EMBL/GenBank/DDBJ databases">
        <title>Chromosome-scale genome assembly of the rough periwinkle Littorina saxatilis.</title>
        <authorList>
            <person name="De Jode A."/>
            <person name="Faria R."/>
            <person name="Formenti G."/>
            <person name="Sims Y."/>
            <person name="Smith T.P."/>
            <person name="Tracey A."/>
            <person name="Wood J.M.D."/>
            <person name="Zagrodzka Z.B."/>
            <person name="Johannesson K."/>
            <person name="Butlin R.K."/>
            <person name="Leder E.H."/>
        </authorList>
    </citation>
    <scope>NUCLEOTIDE SEQUENCE [LARGE SCALE GENOMIC DNA]</scope>
    <source>
        <strain evidence="1">Snail1</strain>
        <tissue evidence="1">Muscle</tissue>
    </source>
</reference>
<protein>
    <submittedName>
        <fullName evidence="1">Uncharacterized protein</fullName>
    </submittedName>
</protein>
<dbReference type="AlphaFoldDB" id="A0AAN9BDR1"/>
<dbReference type="EMBL" id="JBAMIC010000010">
    <property type="protein sequence ID" value="KAK7102804.1"/>
    <property type="molecule type" value="Genomic_DNA"/>
</dbReference>
<accession>A0AAN9BDR1</accession>